<evidence type="ECO:0000256" key="4">
    <source>
        <dbReference type="PROSITE-ProRule" id="PRU00433"/>
    </source>
</evidence>
<gene>
    <name evidence="6" type="ORF">PhaeoP97_00740</name>
</gene>
<dbReference type="OrthoDB" id="7365807at2"/>
<keyword evidence="7" id="KW-1185">Reference proteome</keyword>
<evidence type="ECO:0000259" key="5">
    <source>
        <dbReference type="PROSITE" id="PS51007"/>
    </source>
</evidence>
<dbReference type="KEGG" id="php:PhaeoP97_00740"/>
<keyword evidence="3 4" id="KW-0408">Iron</keyword>
<evidence type="ECO:0000313" key="7">
    <source>
        <dbReference type="Proteomes" id="UP000183859"/>
    </source>
</evidence>
<evidence type="ECO:0000256" key="1">
    <source>
        <dbReference type="ARBA" id="ARBA00022617"/>
    </source>
</evidence>
<dbReference type="STRING" id="1844006.PhaeoP97_00740"/>
<dbReference type="InterPro" id="IPR009056">
    <property type="entry name" value="Cyt_c-like_dom"/>
</dbReference>
<dbReference type="EMBL" id="CP016364">
    <property type="protein sequence ID" value="APG46178.1"/>
    <property type="molecule type" value="Genomic_DNA"/>
</dbReference>
<name>A0A1L3I262_9RHOB</name>
<feature type="domain" description="Cytochrome c" evidence="5">
    <location>
        <begin position="151"/>
        <end position="249"/>
    </location>
</feature>
<evidence type="ECO:0000313" key="6">
    <source>
        <dbReference type="EMBL" id="APG46178.1"/>
    </source>
</evidence>
<dbReference type="GO" id="GO:0046872">
    <property type="term" value="F:metal ion binding"/>
    <property type="evidence" value="ECO:0007669"/>
    <property type="project" value="UniProtKB-KW"/>
</dbReference>
<evidence type="ECO:0000256" key="3">
    <source>
        <dbReference type="ARBA" id="ARBA00023004"/>
    </source>
</evidence>
<proteinExistence type="predicted"/>
<dbReference type="GO" id="GO:0009055">
    <property type="term" value="F:electron transfer activity"/>
    <property type="evidence" value="ECO:0007669"/>
    <property type="project" value="InterPro"/>
</dbReference>
<protein>
    <recommendedName>
        <fullName evidence="5">Cytochrome c domain-containing protein</fullName>
    </recommendedName>
</protein>
<accession>A0A1L3I262</accession>
<dbReference type="PROSITE" id="PS51007">
    <property type="entry name" value="CYTC"/>
    <property type="match status" value="1"/>
</dbReference>
<keyword evidence="2 4" id="KW-0479">Metal-binding</keyword>
<reference evidence="7" key="1">
    <citation type="submission" date="2016-07" db="EMBL/GenBank/DDBJ databases">
        <title>Phaeobacter portensis sp. nov., a tropodithietic acid producing bacterium isolated from a German harbor.</title>
        <authorList>
            <person name="Freese H.M."/>
            <person name="Bunk B."/>
            <person name="Breider S."/>
            <person name="Brinkhoff T."/>
        </authorList>
    </citation>
    <scope>NUCLEOTIDE SEQUENCE [LARGE SCALE GENOMIC DNA]</scope>
    <source>
        <strain evidence="7">P97</strain>
    </source>
</reference>
<evidence type="ECO:0000256" key="2">
    <source>
        <dbReference type="ARBA" id="ARBA00022723"/>
    </source>
</evidence>
<dbReference type="AlphaFoldDB" id="A0A1L3I262"/>
<dbReference type="RefSeq" id="WP_044041803.1">
    <property type="nucleotide sequence ID" value="NZ_CP016364.1"/>
</dbReference>
<dbReference type="Proteomes" id="UP000183859">
    <property type="component" value="Chromosome"/>
</dbReference>
<dbReference type="InterPro" id="IPR036909">
    <property type="entry name" value="Cyt_c-like_dom_sf"/>
</dbReference>
<dbReference type="GO" id="GO:0020037">
    <property type="term" value="F:heme binding"/>
    <property type="evidence" value="ECO:0007669"/>
    <property type="project" value="InterPro"/>
</dbReference>
<dbReference type="SUPFAM" id="SSF46626">
    <property type="entry name" value="Cytochrome c"/>
    <property type="match status" value="1"/>
</dbReference>
<keyword evidence="1 4" id="KW-0349">Heme</keyword>
<organism evidence="6 7">
    <name type="scientific">Phaeobacter porticola</name>
    <dbReference type="NCBI Taxonomy" id="1844006"/>
    <lineage>
        <taxon>Bacteria</taxon>
        <taxon>Pseudomonadati</taxon>
        <taxon>Pseudomonadota</taxon>
        <taxon>Alphaproteobacteria</taxon>
        <taxon>Rhodobacterales</taxon>
        <taxon>Roseobacteraceae</taxon>
        <taxon>Phaeobacter</taxon>
    </lineage>
</organism>
<sequence>MVWVCTLLRKYAGILVLLVFAVSMQPVAAMAQGDPRKVRLIAPQTLIDTGVLGFMLPRFSLKTQVRVELVDTGATAEVALGSTGQPVMAGQGVVWHLELITPDHTGAQRFADWLTSEVGRRTLAAFAPGGTQMFQVPEQAAAQVEVVAWEGDAGLGYDLSKIHCGRCHAVDEGGRINSIGSTPSFYVLRSLADWEQRFQAFYALNPHPAFTQVAEVTPPFDETRPSPIVPVEITLDELENILAYVAVLSPADLGAPLEHK</sequence>